<evidence type="ECO:0000313" key="1">
    <source>
        <dbReference type="EMBL" id="KYD08969.1"/>
    </source>
</evidence>
<comment type="caution">
    <text evidence="1">The sequence shown here is derived from an EMBL/GenBank/DDBJ whole genome shotgun (WGS) entry which is preliminary data.</text>
</comment>
<proteinExistence type="predicted"/>
<protein>
    <submittedName>
        <fullName evidence="1">Uncharacterized protein</fullName>
    </submittedName>
</protein>
<gene>
    <name evidence="1" type="ORF">B4135_3880</name>
</gene>
<sequence length="43" mass="4810">MRKTFGRELVKAVGKGSRPRDAEPAAFLVPWRILSVRPAAAFR</sequence>
<name>A0A150LAD0_9BACI</name>
<reference evidence="1 2" key="1">
    <citation type="submission" date="2016-01" db="EMBL/GenBank/DDBJ databases">
        <title>Draft Genome Sequences of Seven Thermophilic Sporeformers Isolated from Foods.</title>
        <authorList>
            <person name="Berendsen E.M."/>
            <person name="Wells-Bennik M.H."/>
            <person name="Krawcyk A.O."/>
            <person name="De Jong A."/>
            <person name="Holsappel S."/>
            <person name="Eijlander R.T."/>
            <person name="Kuipers O.P."/>
        </authorList>
    </citation>
    <scope>NUCLEOTIDE SEQUENCE [LARGE SCALE GENOMIC DNA]</scope>
    <source>
        <strain evidence="1 2">B4135</strain>
    </source>
</reference>
<accession>A0A150LAD0</accession>
<organism evidence="1 2">
    <name type="scientific">Caldibacillus debilis</name>
    <dbReference type="NCBI Taxonomy" id="301148"/>
    <lineage>
        <taxon>Bacteria</taxon>
        <taxon>Bacillati</taxon>
        <taxon>Bacillota</taxon>
        <taxon>Bacilli</taxon>
        <taxon>Bacillales</taxon>
        <taxon>Bacillaceae</taxon>
        <taxon>Caldibacillus</taxon>
    </lineage>
</organism>
<dbReference type="AlphaFoldDB" id="A0A150LAD0"/>
<dbReference type="Proteomes" id="UP000075683">
    <property type="component" value="Unassembled WGS sequence"/>
</dbReference>
<dbReference type="STRING" id="301148.B4135_3880"/>
<evidence type="ECO:0000313" key="2">
    <source>
        <dbReference type="Proteomes" id="UP000075683"/>
    </source>
</evidence>
<dbReference type="EMBL" id="LQYT01000133">
    <property type="protein sequence ID" value="KYD08969.1"/>
    <property type="molecule type" value="Genomic_DNA"/>
</dbReference>